<evidence type="ECO:0000259" key="2">
    <source>
        <dbReference type="Pfam" id="PF07811"/>
    </source>
</evidence>
<accession>A0ABV5MDT7</accession>
<sequence length="151" mass="15273">MPPPRRPSRPGLWSGRWGGVGALRGDDTGAAAVEFAIVLPVLLLIVFAIVDFGRAYNQRLLLNQAAREGARAEAVGLSAQTQVDNVMGGSGKATATVTVACPAGAATNVSAKVVVTATFTPATQISSIAGLFGKSIGWSSMSATGIMACVG</sequence>
<dbReference type="Proteomes" id="UP001589608">
    <property type="component" value="Unassembled WGS sequence"/>
</dbReference>
<dbReference type="RefSeq" id="WP_223104914.1">
    <property type="nucleotide sequence ID" value="NZ_CP061913.1"/>
</dbReference>
<evidence type="ECO:0000256" key="1">
    <source>
        <dbReference type="SAM" id="Phobius"/>
    </source>
</evidence>
<keyword evidence="1" id="KW-1133">Transmembrane helix</keyword>
<proteinExistence type="predicted"/>
<name>A0ABV5MDT7_9ACTN</name>
<feature type="transmembrane region" description="Helical" evidence="1">
    <location>
        <begin position="30"/>
        <end position="50"/>
    </location>
</feature>
<keyword evidence="1" id="KW-0812">Transmembrane</keyword>
<gene>
    <name evidence="3" type="ORF">ACFFTR_28315</name>
</gene>
<dbReference type="EMBL" id="JBHMCA010000051">
    <property type="protein sequence ID" value="MFB9447011.1"/>
    <property type="molecule type" value="Genomic_DNA"/>
</dbReference>
<comment type="caution">
    <text evidence="3">The sequence shown here is derived from an EMBL/GenBank/DDBJ whole genome shotgun (WGS) entry which is preliminary data.</text>
</comment>
<reference evidence="3 4" key="1">
    <citation type="submission" date="2024-09" db="EMBL/GenBank/DDBJ databases">
        <authorList>
            <person name="Sun Q."/>
            <person name="Mori K."/>
        </authorList>
    </citation>
    <scope>NUCLEOTIDE SEQUENCE [LARGE SCALE GENOMIC DNA]</scope>
    <source>
        <strain evidence="3 4">JCM 3307</strain>
    </source>
</reference>
<feature type="domain" description="TadE-like" evidence="2">
    <location>
        <begin position="29"/>
        <end position="71"/>
    </location>
</feature>
<protein>
    <submittedName>
        <fullName evidence="3">TadE/TadG family type IV pilus assembly protein</fullName>
    </submittedName>
</protein>
<dbReference type="InterPro" id="IPR012495">
    <property type="entry name" value="TadE-like_dom"/>
</dbReference>
<evidence type="ECO:0000313" key="4">
    <source>
        <dbReference type="Proteomes" id="UP001589608"/>
    </source>
</evidence>
<dbReference type="Pfam" id="PF07811">
    <property type="entry name" value="TadE"/>
    <property type="match status" value="1"/>
</dbReference>
<organism evidence="3 4">
    <name type="scientific">Dactylosporangium vinaceum</name>
    <dbReference type="NCBI Taxonomy" id="53362"/>
    <lineage>
        <taxon>Bacteria</taxon>
        <taxon>Bacillati</taxon>
        <taxon>Actinomycetota</taxon>
        <taxon>Actinomycetes</taxon>
        <taxon>Micromonosporales</taxon>
        <taxon>Micromonosporaceae</taxon>
        <taxon>Dactylosporangium</taxon>
    </lineage>
</organism>
<keyword evidence="4" id="KW-1185">Reference proteome</keyword>
<keyword evidence="1" id="KW-0472">Membrane</keyword>
<evidence type="ECO:0000313" key="3">
    <source>
        <dbReference type="EMBL" id="MFB9447011.1"/>
    </source>
</evidence>